<protein>
    <submittedName>
        <fullName evidence="1">DUF4270 domain-containing protein</fullName>
    </submittedName>
</protein>
<dbReference type="InterPro" id="IPR025366">
    <property type="entry name" value="DUF4270"/>
</dbReference>
<comment type="caution">
    <text evidence="1">The sequence shown here is derived from an EMBL/GenBank/DDBJ whole genome shotgun (WGS) entry which is preliminary data.</text>
</comment>
<dbReference type="PROSITE" id="PS51257">
    <property type="entry name" value="PROKAR_LIPOPROTEIN"/>
    <property type="match status" value="1"/>
</dbReference>
<dbReference type="EMBL" id="JACJJL010000003">
    <property type="protein sequence ID" value="MBM6660751.1"/>
    <property type="molecule type" value="Genomic_DNA"/>
</dbReference>
<dbReference type="AlphaFoldDB" id="A0A938WI62"/>
<accession>A0A938WI62</accession>
<organism evidence="1 2">
    <name type="scientific">Marseilla massiliensis</name>
    <dbReference type="NCBI Taxonomy" id="1841864"/>
    <lineage>
        <taxon>Bacteria</taxon>
        <taxon>Pseudomonadati</taxon>
        <taxon>Bacteroidota</taxon>
        <taxon>Bacteroidia</taxon>
        <taxon>Bacteroidales</taxon>
        <taxon>Prevotellaceae</taxon>
        <taxon>Marseilla</taxon>
    </lineage>
</organism>
<evidence type="ECO:0000313" key="2">
    <source>
        <dbReference type="Proteomes" id="UP000764045"/>
    </source>
</evidence>
<dbReference type="Proteomes" id="UP000764045">
    <property type="component" value="Unassembled WGS sequence"/>
</dbReference>
<dbReference type="RefSeq" id="WP_205107804.1">
    <property type="nucleotide sequence ID" value="NZ_JACJJL010000003.1"/>
</dbReference>
<dbReference type="Pfam" id="PF14092">
    <property type="entry name" value="DUF4270"/>
    <property type="match status" value="1"/>
</dbReference>
<sequence>MKAKFLFGIAMSTLAFLSCDDTTDTLGNSLTNEADHFEILTDTFFVSTRSILADSVLSRNQYSYLGRIKDPETGTYVTSHYTTQFAILESLDGTPFLPEKDSIMSTEDGNVIADSCRLQIYFYSSIGDSLNSMKLTALEMERPAEEGTMYYSNFDPEAAGMLRTDANAIRKNKMYTTLDLNLSDSLRNLITDKTNMESVTIPLNETYRDKSGKAYKNYGTYIMQKYYEDPENFRNSYNFIHNVCPGFYIKTTDGLGVMSEVYLTELVFHYKYMSGDSIYQGSTLLSGTEEVMQTTHIDNDRQRLRELASDNTCTHIKAPAGIFTEVTLPVDEIKYNHENDTISGARIVFSCMNQTSDDAFGEPEYVLMLPKDSLYSFFENKNVPNNSTSYIGTYNSSQNTYTFNNISNLISRMYQAKQNNGTTENWNKVVLVPVSISTTSSSGSTSASITNVSNEMSLKSARLVGGSANPHDPITISVIYNRTTK</sequence>
<evidence type="ECO:0000313" key="1">
    <source>
        <dbReference type="EMBL" id="MBM6660751.1"/>
    </source>
</evidence>
<name>A0A938WI62_9BACT</name>
<proteinExistence type="predicted"/>
<gene>
    <name evidence="1" type="ORF">H6B30_03110</name>
</gene>
<reference evidence="1 2" key="1">
    <citation type="journal article" date="2021" name="Sci. Rep.">
        <title>The distribution of antibiotic resistance genes in chicken gut microbiota commensals.</title>
        <authorList>
            <person name="Juricova H."/>
            <person name="Matiasovicova J."/>
            <person name="Kubasova T."/>
            <person name="Cejkova D."/>
            <person name="Rychlik I."/>
        </authorList>
    </citation>
    <scope>NUCLEOTIDE SEQUENCE [LARGE SCALE GENOMIC DNA]</scope>
    <source>
        <strain evidence="1 2">An819</strain>
    </source>
</reference>
<keyword evidence="2" id="KW-1185">Reference proteome</keyword>